<dbReference type="EMBL" id="AP014959">
    <property type="protein sequence ID" value="BAS84885.1"/>
    <property type="molecule type" value="Genomic_DNA"/>
</dbReference>
<accession>A0A0P0W037</accession>
<evidence type="ECO:0000313" key="1">
    <source>
        <dbReference type="EMBL" id="BAS84885.1"/>
    </source>
</evidence>
<dbReference type="InParanoid" id="A0A0P0W037"/>
<dbReference type="AlphaFoldDB" id="A0A0P0W037"/>
<dbReference type="PaxDb" id="39947-A0A0P0W037"/>
<reference evidence="1 2" key="2">
    <citation type="journal article" date="2013" name="Plant Cell Physiol.">
        <title>Rice Annotation Project Database (RAP-DB): an integrative and interactive database for rice genomics.</title>
        <authorList>
            <person name="Sakai H."/>
            <person name="Lee S.S."/>
            <person name="Tanaka T."/>
            <person name="Numa H."/>
            <person name="Kim J."/>
            <person name="Kawahara Y."/>
            <person name="Wakimoto H."/>
            <person name="Yang C.C."/>
            <person name="Iwamoto M."/>
            <person name="Abe T."/>
            <person name="Yamada Y."/>
            <person name="Muto A."/>
            <person name="Inokuchi H."/>
            <person name="Ikemura T."/>
            <person name="Matsumoto T."/>
            <person name="Sasaki T."/>
            <person name="Itoh T."/>
        </authorList>
    </citation>
    <scope>NUCLEOTIDE SEQUENCE [LARGE SCALE GENOMIC DNA]</scope>
    <source>
        <strain evidence="2">cv. Nipponbare</strain>
    </source>
</reference>
<proteinExistence type="predicted"/>
<reference evidence="2" key="1">
    <citation type="journal article" date="2005" name="Nature">
        <title>The map-based sequence of the rice genome.</title>
        <authorList>
            <consortium name="International rice genome sequencing project (IRGSP)"/>
            <person name="Matsumoto T."/>
            <person name="Wu J."/>
            <person name="Kanamori H."/>
            <person name="Katayose Y."/>
            <person name="Fujisawa M."/>
            <person name="Namiki N."/>
            <person name="Mizuno H."/>
            <person name="Yamamoto K."/>
            <person name="Antonio B.A."/>
            <person name="Baba T."/>
            <person name="Sakata K."/>
            <person name="Nagamura Y."/>
            <person name="Aoki H."/>
            <person name="Arikawa K."/>
            <person name="Arita K."/>
            <person name="Bito T."/>
            <person name="Chiden Y."/>
            <person name="Fujitsuka N."/>
            <person name="Fukunaka R."/>
            <person name="Hamada M."/>
            <person name="Harada C."/>
            <person name="Hayashi A."/>
            <person name="Hijishita S."/>
            <person name="Honda M."/>
            <person name="Hosokawa S."/>
            <person name="Ichikawa Y."/>
            <person name="Idonuma A."/>
            <person name="Iijima M."/>
            <person name="Ikeda M."/>
            <person name="Ikeno M."/>
            <person name="Ito K."/>
            <person name="Ito S."/>
            <person name="Ito T."/>
            <person name="Ito Y."/>
            <person name="Ito Y."/>
            <person name="Iwabuchi A."/>
            <person name="Kamiya K."/>
            <person name="Karasawa W."/>
            <person name="Kurita K."/>
            <person name="Katagiri S."/>
            <person name="Kikuta A."/>
            <person name="Kobayashi H."/>
            <person name="Kobayashi N."/>
            <person name="Machita K."/>
            <person name="Maehara T."/>
            <person name="Masukawa M."/>
            <person name="Mizubayashi T."/>
            <person name="Mukai Y."/>
            <person name="Nagasaki H."/>
            <person name="Nagata Y."/>
            <person name="Naito S."/>
            <person name="Nakashima M."/>
            <person name="Nakama Y."/>
            <person name="Nakamichi Y."/>
            <person name="Nakamura M."/>
            <person name="Meguro A."/>
            <person name="Negishi M."/>
            <person name="Ohta I."/>
            <person name="Ohta T."/>
            <person name="Okamoto M."/>
            <person name="Ono N."/>
            <person name="Saji S."/>
            <person name="Sakaguchi M."/>
            <person name="Sakai K."/>
            <person name="Shibata M."/>
            <person name="Shimokawa T."/>
            <person name="Song J."/>
            <person name="Takazaki Y."/>
            <person name="Terasawa K."/>
            <person name="Tsugane M."/>
            <person name="Tsuji K."/>
            <person name="Ueda S."/>
            <person name="Waki K."/>
            <person name="Yamagata H."/>
            <person name="Yamamoto M."/>
            <person name="Yamamoto S."/>
            <person name="Yamane H."/>
            <person name="Yoshiki S."/>
            <person name="Yoshihara R."/>
            <person name="Yukawa K."/>
            <person name="Zhong H."/>
            <person name="Yano M."/>
            <person name="Yuan Q."/>
            <person name="Ouyang S."/>
            <person name="Liu J."/>
            <person name="Jones K.M."/>
            <person name="Gansberger K."/>
            <person name="Moffat K."/>
            <person name="Hill J."/>
            <person name="Bera J."/>
            <person name="Fadrosh D."/>
            <person name="Jin S."/>
            <person name="Johri S."/>
            <person name="Kim M."/>
            <person name="Overton L."/>
            <person name="Reardon M."/>
            <person name="Tsitrin T."/>
            <person name="Vuong H."/>
            <person name="Weaver B."/>
            <person name="Ciecko A."/>
            <person name="Tallon L."/>
            <person name="Jackson J."/>
            <person name="Pai G."/>
            <person name="Aken S.V."/>
            <person name="Utterback T."/>
            <person name="Reidmuller S."/>
            <person name="Feldblyum T."/>
            <person name="Hsiao J."/>
            <person name="Zismann V."/>
            <person name="Iobst S."/>
            <person name="de Vazeille A.R."/>
            <person name="Buell C.R."/>
            <person name="Ying K."/>
            <person name="Li Y."/>
            <person name="Lu T."/>
            <person name="Huang Y."/>
            <person name="Zhao Q."/>
            <person name="Feng Q."/>
            <person name="Zhang L."/>
            <person name="Zhu J."/>
            <person name="Weng Q."/>
            <person name="Mu J."/>
            <person name="Lu Y."/>
            <person name="Fan D."/>
            <person name="Liu Y."/>
            <person name="Guan J."/>
            <person name="Zhang Y."/>
            <person name="Yu S."/>
            <person name="Liu X."/>
            <person name="Zhang Y."/>
            <person name="Hong G."/>
            <person name="Han B."/>
            <person name="Choisne N."/>
            <person name="Demange N."/>
            <person name="Orjeda G."/>
            <person name="Samain S."/>
            <person name="Cattolico L."/>
            <person name="Pelletier E."/>
            <person name="Couloux A."/>
            <person name="Segurens B."/>
            <person name="Wincker P."/>
            <person name="D'Hont A."/>
            <person name="Scarpelli C."/>
            <person name="Weissenbach J."/>
            <person name="Salanoubat M."/>
            <person name="Quetier F."/>
            <person name="Yu Y."/>
            <person name="Kim H.R."/>
            <person name="Rambo T."/>
            <person name="Currie J."/>
            <person name="Collura K."/>
            <person name="Luo M."/>
            <person name="Yang T."/>
            <person name="Ammiraju J.S.S."/>
            <person name="Engler F."/>
            <person name="Soderlund C."/>
            <person name="Wing R.A."/>
            <person name="Palmer L.E."/>
            <person name="de la Bastide M."/>
            <person name="Spiegel L."/>
            <person name="Nascimento L."/>
            <person name="Zutavern T."/>
            <person name="O'Shaughnessy A."/>
            <person name="Dike S."/>
            <person name="Dedhia N."/>
            <person name="Preston R."/>
            <person name="Balija V."/>
            <person name="McCombie W.R."/>
            <person name="Chow T."/>
            <person name="Chen H."/>
            <person name="Chung M."/>
            <person name="Chen C."/>
            <person name="Shaw J."/>
            <person name="Wu H."/>
            <person name="Hsiao K."/>
            <person name="Chao Y."/>
            <person name="Chu M."/>
            <person name="Cheng C."/>
            <person name="Hour A."/>
            <person name="Lee P."/>
            <person name="Lin S."/>
            <person name="Lin Y."/>
            <person name="Liou J."/>
            <person name="Liu S."/>
            <person name="Hsing Y."/>
            <person name="Raghuvanshi S."/>
            <person name="Mohanty A."/>
            <person name="Bharti A.K."/>
            <person name="Gaur A."/>
            <person name="Gupta V."/>
            <person name="Kumar D."/>
            <person name="Ravi V."/>
            <person name="Vij S."/>
            <person name="Kapur A."/>
            <person name="Khurana P."/>
            <person name="Khurana P."/>
            <person name="Khurana J.P."/>
            <person name="Tyagi A.K."/>
            <person name="Gaikwad K."/>
            <person name="Singh A."/>
            <person name="Dalal V."/>
            <person name="Srivastava S."/>
            <person name="Dixit A."/>
            <person name="Pal A.K."/>
            <person name="Ghazi I.A."/>
            <person name="Yadav M."/>
            <person name="Pandit A."/>
            <person name="Bhargava A."/>
            <person name="Sureshbabu K."/>
            <person name="Batra K."/>
            <person name="Sharma T.R."/>
            <person name="Mohapatra T."/>
            <person name="Singh N.K."/>
            <person name="Messing J."/>
            <person name="Nelson A.B."/>
            <person name="Fuks G."/>
            <person name="Kavchok S."/>
            <person name="Keizer G."/>
            <person name="Linton E."/>
            <person name="Llaca V."/>
            <person name="Song R."/>
            <person name="Tanyolac B."/>
            <person name="Young S."/>
            <person name="Ho-Il K."/>
            <person name="Hahn J.H."/>
            <person name="Sangsakoo G."/>
            <person name="Vanavichit A."/>
            <person name="de Mattos Luiz.A.T."/>
            <person name="Zimmer P.D."/>
            <person name="Malone G."/>
            <person name="Dellagostin O."/>
            <person name="de Oliveira A.C."/>
            <person name="Bevan M."/>
            <person name="Bancroft I."/>
            <person name="Minx P."/>
            <person name="Cordum H."/>
            <person name="Wilson R."/>
            <person name="Cheng Z."/>
            <person name="Jin W."/>
            <person name="Jiang J."/>
            <person name="Leong S.A."/>
            <person name="Iwama H."/>
            <person name="Gojobori T."/>
            <person name="Itoh T."/>
            <person name="Niimura Y."/>
            <person name="Fujii Y."/>
            <person name="Habara T."/>
            <person name="Sakai H."/>
            <person name="Sato Y."/>
            <person name="Wilson G."/>
            <person name="Kumar K."/>
            <person name="McCouch S."/>
            <person name="Juretic N."/>
            <person name="Hoen D."/>
            <person name="Wright S."/>
            <person name="Bruskiewich R."/>
            <person name="Bureau T."/>
            <person name="Miyao A."/>
            <person name="Hirochika H."/>
            <person name="Nishikawa T."/>
            <person name="Kadowaki K."/>
            <person name="Sugiura M."/>
            <person name="Burr B."/>
            <person name="Sasaki T."/>
        </authorList>
    </citation>
    <scope>NUCLEOTIDE SEQUENCE [LARGE SCALE GENOMIC DNA]</scope>
    <source>
        <strain evidence="2">cv. Nipponbare</strain>
    </source>
</reference>
<keyword evidence="2" id="KW-1185">Reference proteome</keyword>
<organism evidence="1 2">
    <name type="scientific">Oryza sativa subsp. japonica</name>
    <name type="common">Rice</name>
    <dbReference type="NCBI Taxonomy" id="39947"/>
    <lineage>
        <taxon>Eukaryota</taxon>
        <taxon>Viridiplantae</taxon>
        <taxon>Streptophyta</taxon>
        <taxon>Embryophyta</taxon>
        <taxon>Tracheophyta</taxon>
        <taxon>Spermatophyta</taxon>
        <taxon>Magnoliopsida</taxon>
        <taxon>Liliopsida</taxon>
        <taxon>Poales</taxon>
        <taxon>Poaceae</taxon>
        <taxon>BOP clade</taxon>
        <taxon>Oryzoideae</taxon>
        <taxon>Oryzeae</taxon>
        <taxon>Oryzinae</taxon>
        <taxon>Oryza</taxon>
        <taxon>Oryza sativa</taxon>
    </lineage>
</organism>
<dbReference type="Gramene" id="Os03t0441601-01">
    <property type="protein sequence ID" value="Os03t0441601-01"/>
    <property type="gene ID" value="Os03g0441601"/>
</dbReference>
<protein>
    <submittedName>
        <fullName evidence="1">Os03g0441601 protein</fullName>
    </submittedName>
</protein>
<name>A0A0P0W037_ORYSJ</name>
<evidence type="ECO:0000313" key="2">
    <source>
        <dbReference type="Proteomes" id="UP000059680"/>
    </source>
</evidence>
<dbReference type="Proteomes" id="UP000059680">
    <property type="component" value="Chromosome 3"/>
</dbReference>
<feature type="non-terminal residue" evidence="1">
    <location>
        <position position="64"/>
    </location>
</feature>
<gene>
    <name evidence="1" type="ordered locus">Os03g0441601</name>
    <name evidence="1" type="ORF">OSNPB_030441601</name>
</gene>
<reference evidence="1 2" key="3">
    <citation type="journal article" date="2013" name="Rice">
        <title>Improvement of the Oryza sativa Nipponbare reference genome using next generation sequence and optical map data.</title>
        <authorList>
            <person name="Kawahara Y."/>
            <person name="de la Bastide M."/>
            <person name="Hamilton J.P."/>
            <person name="Kanamori H."/>
            <person name="McCombie W.R."/>
            <person name="Ouyang S."/>
            <person name="Schwartz D.C."/>
            <person name="Tanaka T."/>
            <person name="Wu J."/>
            <person name="Zhou S."/>
            <person name="Childs K.L."/>
            <person name="Davidson R.M."/>
            <person name="Lin H."/>
            <person name="Quesada-Ocampo L."/>
            <person name="Vaillancourt B."/>
            <person name="Sakai H."/>
            <person name="Lee S.S."/>
            <person name="Kim J."/>
            <person name="Numa H."/>
            <person name="Itoh T."/>
            <person name="Buell C.R."/>
            <person name="Matsumoto T."/>
        </authorList>
    </citation>
    <scope>NUCLEOTIDE SEQUENCE [LARGE SCALE GENOMIC DNA]</scope>
    <source>
        <strain evidence="2">cv. Nipponbare</strain>
    </source>
</reference>
<sequence>SWRRPASSFLGPYTLGLRWEHWSWVTEAHGGISAKLKHLHSICSLALSWLLLFILRKTTELYPF</sequence>